<dbReference type="RefSeq" id="WP_125649641.1">
    <property type="nucleotide sequence ID" value="NZ_JBHTOH010000089.1"/>
</dbReference>
<dbReference type="Proteomes" id="UP001597191">
    <property type="component" value="Unassembled WGS sequence"/>
</dbReference>
<accession>A0ABW4BQE2</accession>
<organism evidence="1 2">
    <name type="scientific">Lapidilactobacillus gannanensis</name>
    <dbReference type="NCBI Taxonomy" id="2486002"/>
    <lineage>
        <taxon>Bacteria</taxon>
        <taxon>Bacillati</taxon>
        <taxon>Bacillota</taxon>
        <taxon>Bacilli</taxon>
        <taxon>Lactobacillales</taxon>
        <taxon>Lactobacillaceae</taxon>
        <taxon>Lapidilactobacillus</taxon>
    </lineage>
</organism>
<proteinExistence type="predicted"/>
<dbReference type="Gene3D" id="3.10.450.150">
    <property type="entry name" value="enterococcus faecalis protein"/>
    <property type="match status" value="1"/>
</dbReference>
<evidence type="ECO:0000313" key="2">
    <source>
        <dbReference type="Proteomes" id="UP001597191"/>
    </source>
</evidence>
<keyword evidence="2" id="KW-1185">Reference proteome</keyword>
<name>A0ABW4BQE2_9LACO</name>
<evidence type="ECO:0000313" key="1">
    <source>
        <dbReference type="EMBL" id="MFD1411896.1"/>
    </source>
</evidence>
<sequence length="103" mass="11532">MLKNSDQRFATIAVASKLPDALIDRFWSIIDQNLQGVFPLENVLTFDLDPNDAGMVEITFSMEKLATKISFDTPIPYDDSYPTTVLAYDDGRSQTILLPSDVE</sequence>
<comment type="caution">
    <text evidence="1">The sequence shown here is derived from an EMBL/GenBank/DDBJ whole genome shotgun (WGS) entry which is preliminary data.</text>
</comment>
<reference evidence="2" key="1">
    <citation type="journal article" date="2019" name="Int. J. Syst. Evol. Microbiol.">
        <title>The Global Catalogue of Microorganisms (GCM) 10K type strain sequencing project: providing services to taxonomists for standard genome sequencing and annotation.</title>
        <authorList>
            <consortium name="The Broad Institute Genomics Platform"/>
            <consortium name="The Broad Institute Genome Sequencing Center for Infectious Disease"/>
            <person name="Wu L."/>
            <person name="Ma J."/>
        </authorList>
    </citation>
    <scope>NUCLEOTIDE SEQUENCE [LARGE SCALE GENOMIC DNA]</scope>
    <source>
        <strain evidence="2">CCM 8937</strain>
    </source>
</reference>
<gene>
    <name evidence="1" type="ORF">ACFQ4R_09900</name>
</gene>
<dbReference type="Pfam" id="PF06124">
    <property type="entry name" value="DUF960"/>
    <property type="match status" value="1"/>
</dbReference>
<protein>
    <submittedName>
        <fullName evidence="1">DUF960 domain-containing protein</fullName>
    </submittedName>
</protein>
<dbReference type="InterPro" id="IPR009303">
    <property type="entry name" value="DUF960"/>
</dbReference>
<dbReference type="EMBL" id="JBHTOH010000089">
    <property type="protein sequence ID" value="MFD1411896.1"/>
    <property type="molecule type" value="Genomic_DNA"/>
</dbReference>